<keyword evidence="3" id="KW-0677">Repeat</keyword>
<dbReference type="AlphaFoldDB" id="A0A1B6KWW5"/>
<proteinExistence type="predicted"/>
<dbReference type="InterPro" id="IPR032675">
    <property type="entry name" value="LRR_dom_sf"/>
</dbReference>
<dbReference type="PROSITE" id="PS51450">
    <property type="entry name" value="LRR"/>
    <property type="match status" value="4"/>
</dbReference>
<dbReference type="PANTHER" id="PTHR24369:SF210">
    <property type="entry name" value="CHAOPTIN-RELATED"/>
    <property type="match status" value="1"/>
</dbReference>
<dbReference type="SMART" id="SM00369">
    <property type="entry name" value="LRR_TYP"/>
    <property type="match status" value="12"/>
</dbReference>
<gene>
    <name evidence="4" type="ORF">g.50255</name>
</gene>
<accession>A0A1B6KWW5</accession>
<dbReference type="InterPro" id="IPR003591">
    <property type="entry name" value="Leu-rich_rpt_typical-subtyp"/>
</dbReference>
<evidence type="ECO:0000313" key="4">
    <source>
        <dbReference type="EMBL" id="JAT15939.1"/>
    </source>
</evidence>
<dbReference type="Gene3D" id="3.80.10.10">
    <property type="entry name" value="Ribonuclease Inhibitor"/>
    <property type="match status" value="3"/>
</dbReference>
<dbReference type="EMBL" id="GEBQ01024038">
    <property type="protein sequence ID" value="JAT15939.1"/>
    <property type="molecule type" value="Transcribed_RNA"/>
</dbReference>
<evidence type="ECO:0000256" key="1">
    <source>
        <dbReference type="ARBA" id="ARBA00022614"/>
    </source>
</evidence>
<dbReference type="Pfam" id="PF13855">
    <property type="entry name" value="LRR_8"/>
    <property type="match status" value="4"/>
</dbReference>
<dbReference type="SUPFAM" id="SSF52058">
    <property type="entry name" value="L domain-like"/>
    <property type="match status" value="2"/>
</dbReference>
<feature type="non-terminal residue" evidence="4">
    <location>
        <position position="1"/>
    </location>
</feature>
<name>A0A1B6KWW5_9HEMI</name>
<feature type="non-terminal residue" evidence="4">
    <location>
        <position position="360"/>
    </location>
</feature>
<dbReference type="Pfam" id="PF00560">
    <property type="entry name" value="LRR_1"/>
    <property type="match status" value="1"/>
</dbReference>
<sequence>RRCTQLSHLNIGYNQISEIKPSDFENWATSLDTLLLMNNKIIYLSNYLFQHTTNLRELSLSFNKIVDIEPHTFMDVARSLESLEISFGLFGEEFPEDALRPLSSLLWLALDNNNIRTVHRTSLYTFSNLQYLNLDFNRITNLPEGLFNHLIHTHLRNIRLGYNLLNKLGAETFSSLHDLQTIVLAGNNIRYIEPKTFKDLNNIMTILLTENNLLKISPQAFFNLPNLARLDLQLNEMKYFTFDAFVNTSIIHAMILNISHNTISELYCNYNKPFMKIKVLDLTSNDIREIPSKILQLLSGYLRKLYLGFNNIDALIPNSFINLTFLNVLNLDHNKVGIIRKKTFFGLSQLQILDLSFNSL</sequence>
<keyword evidence="2" id="KW-0732">Signal</keyword>
<evidence type="ECO:0000256" key="3">
    <source>
        <dbReference type="ARBA" id="ARBA00022737"/>
    </source>
</evidence>
<protein>
    <submittedName>
        <fullName evidence="4">Uncharacterized protein</fullName>
    </submittedName>
</protein>
<dbReference type="PANTHER" id="PTHR24369">
    <property type="entry name" value="ANTIGEN BSP, PUTATIVE-RELATED"/>
    <property type="match status" value="1"/>
</dbReference>
<evidence type="ECO:0000256" key="2">
    <source>
        <dbReference type="ARBA" id="ARBA00022729"/>
    </source>
</evidence>
<organism evidence="4">
    <name type="scientific">Graphocephala atropunctata</name>
    <dbReference type="NCBI Taxonomy" id="36148"/>
    <lineage>
        <taxon>Eukaryota</taxon>
        <taxon>Metazoa</taxon>
        <taxon>Ecdysozoa</taxon>
        <taxon>Arthropoda</taxon>
        <taxon>Hexapoda</taxon>
        <taxon>Insecta</taxon>
        <taxon>Pterygota</taxon>
        <taxon>Neoptera</taxon>
        <taxon>Paraneoptera</taxon>
        <taxon>Hemiptera</taxon>
        <taxon>Auchenorrhyncha</taxon>
        <taxon>Membracoidea</taxon>
        <taxon>Cicadellidae</taxon>
        <taxon>Cicadellinae</taxon>
        <taxon>Cicadellini</taxon>
        <taxon>Graphocephala</taxon>
    </lineage>
</organism>
<dbReference type="InterPro" id="IPR001611">
    <property type="entry name" value="Leu-rich_rpt"/>
</dbReference>
<dbReference type="InterPro" id="IPR050541">
    <property type="entry name" value="LRR_TM_domain-containing"/>
</dbReference>
<keyword evidence="1" id="KW-0433">Leucine-rich repeat</keyword>
<reference evidence="4" key="1">
    <citation type="submission" date="2015-11" db="EMBL/GenBank/DDBJ databases">
        <title>De novo transcriptome assembly of four potential Pierce s Disease insect vectors from Arizona vineyards.</title>
        <authorList>
            <person name="Tassone E.E."/>
        </authorList>
    </citation>
    <scope>NUCLEOTIDE SEQUENCE</scope>
</reference>
<dbReference type="GO" id="GO:0005886">
    <property type="term" value="C:plasma membrane"/>
    <property type="evidence" value="ECO:0007669"/>
    <property type="project" value="TreeGrafter"/>
</dbReference>